<evidence type="ECO:0000256" key="2">
    <source>
        <dbReference type="ARBA" id="ARBA00022598"/>
    </source>
</evidence>
<reference evidence="4 5" key="1">
    <citation type="journal article" date="2014" name="BMC Genomics">
        <title>Genome sequencing of four Aureobasidium pullulans varieties: biotechnological potential, stress tolerance, and description of new species.</title>
        <authorList>
            <person name="Gostin Ar C."/>
            <person name="Ohm R.A."/>
            <person name="Kogej T."/>
            <person name="Sonjak S."/>
            <person name="Turk M."/>
            <person name="Zajc J."/>
            <person name="Zalar P."/>
            <person name="Grube M."/>
            <person name="Sun H."/>
            <person name="Han J."/>
            <person name="Sharma A."/>
            <person name="Chiniquy J."/>
            <person name="Ngan C.Y."/>
            <person name="Lipzen A."/>
            <person name="Barry K."/>
            <person name="Grigoriev I.V."/>
            <person name="Gunde-Cimerman N."/>
        </authorList>
    </citation>
    <scope>NUCLEOTIDE SEQUENCE [LARGE SCALE GENOMIC DNA]</scope>
    <source>
        <strain evidence="4 5">EXF-2481</strain>
    </source>
</reference>
<dbReference type="Gene3D" id="3.40.50.12780">
    <property type="entry name" value="N-terminal domain of ligase-like"/>
    <property type="match status" value="1"/>
</dbReference>
<dbReference type="OrthoDB" id="10253869at2759"/>
<dbReference type="PANTHER" id="PTHR24096:SF149">
    <property type="entry name" value="AMP-BINDING DOMAIN-CONTAINING PROTEIN-RELATED"/>
    <property type="match status" value="1"/>
</dbReference>
<sequence>MPTKRRDKRFSIIDGGWGVQMGPDLMFQQLEEGHDEGPDNIALICTHQSWGYLREIVGETPTAGCLTWTYRQLMRAAQNLALWFEEKGVQRGDTVIAFLPSCAEWALCFWTAVILDLTFVPVDYTSLDTNSSTEHDYPLHLLKPSAVLVFDSDHANNFDELYSGDAESINLKIICDKQADFLPRGWIHFGPPGLLLALIPEDRRRRPDLGDHRIPENRIAAVLFSREGPREPFRGCALSVKNVRTAVVNQYIIPEKKFVITCAPSSSATLEAVIVAWKRGAAVVFPGALFSARMTLAAVDLYRGSRLICTSPQLEKLIKHPSLSQRALDSLESLSVHGEIIDIQLLQQAKEVLKPQWVTSSLTMAEGFGVLGWGSMFPADRTLDSVGTVQNGALVKICGVDVDNKRVLRRGEEGVLHLGGDALIQGYLGEAHNERFYRDLDGAWFVTNMLATMDKDGLIRPTQNLKSSDATTPNYSP</sequence>
<dbReference type="EMBL" id="KL584765">
    <property type="protein sequence ID" value="KEQ93546.1"/>
    <property type="molecule type" value="Genomic_DNA"/>
</dbReference>
<feature type="domain" description="AMP-dependent synthetase/ligase" evidence="3">
    <location>
        <begin position="235"/>
        <end position="428"/>
    </location>
</feature>
<dbReference type="InterPro" id="IPR042099">
    <property type="entry name" value="ANL_N_sf"/>
</dbReference>
<gene>
    <name evidence="4" type="ORF">AUEXF2481DRAFT_6622</name>
</gene>
<accession>A0A074Z3E1</accession>
<dbReference type="STRING" id="1043005.A0A074Z3E1"/>
<organism evidence="4 5">
    <name type="scientific">Aureobasidium subglaciale (strain EXF-2481)</name>
    <name type="common">Aureobasidium pullulans var. subglaciale</name>
    <dbReference type="NCBI Taxonomy" id="1043005"/>
    <lineage>
        <taxon>Eukaryota</taxon>
        <taxon>Fungi</taxon>
        <taxon>Dikarya</taxon>
        <taxon>Ascomycota</taxon>
        <taxon>Pezizomycotina</taxon>
        <taxon>Dothideomycetes</taxon>
        <taxon>Dothideomycetidae</taxon>
        <taxon>Dothideales</taxon>
        <taxon>Saccotheciaceae</taxon>
        <taxon>Aureobasidium</taxon>
    </lineage>
</organism>
<dbReference type="InterPro" id="IPR000873">
    <property type="entry name" value="AMP-dep_synth/lig_dom"/>
</dbReference>
<dbReference type="InParanoid" id="A0A074Z3E1"/>
<comment type="similarity">
    <text evidence="1">Belongs to the ATP-dependent AMP-binding enzyme family.</text>
</comment>
<proteinExistence type="inferred from homology"/>
<evidence type="ECO:0000256" key="1">
    <source>
        <dbReference type="ARBA" id="ARBA00006432"/>
    </source>
</evidence>
<dbReference type="PANTHER" id="PTHR24096">
    <property type="entry name" value="LONG-CHAIN-FATTY-ACID--COA LIGASE"/>
    <property type="match status" value="1"/>
</dbReference>
<protein>
    <recommendedName>
        <fullName evidence="3">AMP-dependent synthetase/ligase domain-containing protein</fullName>
    </recommendedName>
</protein>
<dbReference type="AlphaFoldDB" id="A0A074Z3E1"/>
<keyword evidence="5" id="KW-1185">Reference proteome</keyword>
<evidence type="ECO:0000313" key="5">
    <source>
        <dbReference type="Proteomes" id="UP000030641"/>
    </source>
</evidence>
<feature type="domain" description="AMP-dependent synthetase/ligase" evidence="3">
    <location>
        <begin position="66"/>
        <end position="163"/>
    </location>
</feature>
<dbReference type="GO" id="GO:0016405">
    <property type="term" value="F:CoA-ligase activity"/>
    <property type="evidence" value="ECO:0007669"/>
    <property type="project" value="TreeGrafter"/>
</dbReference>
<dbReference type="SUPFAM" id="SSF56801">
    <property type="entry name" value="Acetyl-CoA synthetase-like"/>
    <property type="match status" value="1"/>
</dbReference>
<dbReference type="Pfam" id="PF00501">
    <property type="entry name" value="AMP-binding"/>
    <property type="match status" value="2"/>
</dbReference>
<dbReference type="Proteomes" id="UP000030641">
    <property type="component" value="Unassembled WGS sequence"/>
</dbReference>
<evidence type="ECO:0000259" key="3">
    <source>
        <dbReference type="Pfam" id="PF00501"/>
    </source>
</evidence>
<dbReference type="OMA" id="ADCLTWS"/>
<name>A0A074Z3E1_AURSE</name>
<dbReference type="GO" id="GO:0019748">
    <property type="term" value="P:secondary metabolic process"/>
    <property type="evidence" value="ECO:0007669"/>
    <property type="project" value="TreeGrafter"/>
</dbReference>
<dbReference type="GeneID" id="25370206"/>
<evidence type="ECO:0000313" key="4">
    <source>
        <dbReference type="EMBL" id="KEQ93546.1"/>
    </source>
</evidence>
<dbReference type="RefSeq" id="XP_013341959.1">
    <property type="nucleotide sequence ID" value="XM_013486505.1"/>
</dbReference>
<keyword evidence="2" id="KW-0436">Ligase</keyword>
<dbReference type="HOGENOM" id="CLU_572346_0_0_1"/>